<evidence type="ECO:0000313" key="1">
    <source>
        <dbReference type="EMBL" id="ANP51667.1"/>
    </source>
</evidence>
<dbReference type="KEGG" id="sgs:AVL59_20555"/>
<dbReference type="InterPro" id="IPR036322">
    <property type="entry name" value="WD40_repeat_dom_sf"/>
</dbReference>
<dbReference type="AlphaFoldDB" id="A0A1B1AYP5"/>
<sequence>MVDLAVVGAVDGPLVVCFDRDSAVWTWDVQRDLWRQHPLAYAFADDPLAAQYPDAANELDAVAAAVHGGRVLPAAGGHEQGAALWDLESGALVRVARYDEPYVQALTLAEGEEAPRFGAGADPGVLVWELPAEEPPQELPECDDNGVWAVATMRINSRSLVVGVAATWACGIWRGTGSWPRSSPTTARLRWSGWPGSPITSSWWRRIPAGSTRTQARLTGRTA</sequence>
<proteinExistence type="predicted"/>
<gene>
    <name evidence="1" type="ORF">AVL59_20555</name>
</gene>
<dbReference type="Proteomes" id="UP000092659">
    <property type="component" value="Chromosome"/>
</dbReference>
<protein>
    <recommendedName>
        <fullName evidence="3">WD40 repeat domain-containing protein</fullName>
    </recommendedName>
</protein>
<dbReference type="SUPFAM" id="SSF50978">
    <property type="entry name" value="WD40 repeat-like"/>
    <property type="match status" value="1"/>
</dbReference>
<evidence type="ECO:0008006" key="3">
    <source>
        <dbReference type="Google" id="ProtNLM"/>
    </source>
</evidence>
<accession>A0A1B1AYP5</accession>
<organism evidence="1 2">
    <name type="scientific">Streptomyces griseochromogenes</name>
    <dbReference type="NCBI Taxonomy" id="68214"/>
    <lineage>
        <taxon>Bacteria</taxon>
        <taxon>Bacillati</taxon>
        <taxon>Actinomycetota</taxon>
        <taxon>Actinomycetes</taxon>
        <taxon>Kitasatosporales</taxon>
        <taxon>Streptomycetaceae</taxon>
        <taxon>Streptomyces</taxon>
    </lineage>
</organism>
<evidence type="ECO:0000313" key="2">
    <source>
        <dbReference type="Proteomes" id="UP000092659"/>
    </source>
</evidence>
<dbReference type="EMBL" id="CP016279">
    <property type="protein sequence ID" value="ANP51667.1"/>
    <property type="molecule type" value="Genomic_DNA"/>
</dbReference>
<dbReference type="InterPro" id="IPR015943">
    <property type="entry name" value="WD40/YVTN_repeat-like_dom_sf"/>
</dbReference>
<reference evidence="1 2" key="1">
    <citation type="submission" date="2016-06" db="EMBL/GenBank/DDBJ databases">
        <title>Complete genome sequence of Streptomyces griseochromogenes ATCC 14511, the Blasticidin S producer.</title>
        <authorList>
            <person name="Wu L."/>
        </authorList>
    </citation>
    <scope>NUCLEOTIDE SEQUENCE [LARGE SCALE GENOMIC DNA]</scope>
    <source>
        <strain evidence="1 2">ATCC 14511</strain>
    </source>
</reference>
<name>A0A1B1AYP5_9ACTN</name>
<dbReference type="Gene3D" id="2.130.10.10">
    <property type="entry name" value="YVTN repeat-like/Quinoprotein amine dehydrogenase"/>
    <property type="match status" value="1"/>
</dbReference>
<dbReference type="STRING" id="68214.AVL59_20555"/>